<evidence type="ECO:0000313" key="2">
    <source>
        <dbReference type="EMBL" id="CAI9172778.1"/>
    </source>
</evidence>
<dbReference type="EMBL" id="OX459969">
    <property type="protein sequence ID" value="CAI9172778.1"/>
    <property type="molecule type" value="Genomic_DNA"/>
</dbReference>
<sequence>MTEDEMVGWHHRLNGHELGETPRNGEGQGGLACRSPWGHKELDRTERLKRQINKNKDTTTHLLECQNPKAWLPSLWARIWGNYNPQTLQVGMDNVSEDHFGSFLPSHSWVFSPEKRRCASLWRLIQQTHRSFICYIPQLEATHMSIHRYVD</sequence>
<reference evidence="2" key="1">
    <citation type="submission" date="2023-04" db="EMBL/GenBank/DDBJ databases">
        <authorList>
            <consortium name="ELIXIR-Norway"/>
        </authorList>
    </citation>
    <scope>NUCLEOTIDE SEQUENCE [LARGE SCALE GENOMIC DNA]</scope>
</reference>
<name>A0ABN8ZFV1_RANTA</name>
<evidence type="ECO:0000313" key="3">
    <source>
        <dbReference type="Proteomes" id="UP001176941"/>
    </source>
</evidence>
<keyword evidence="3" id="KW-1185">Reference proteome</keyword>
<gene>
    <name evidence="2" type="ORF">MRATA1EN1_LOCUS21740</name>
</gene>
<accession>A0ABN8ZFV1</accession>
<organism evidence="2 3">
    <name type="scientific">Rangifer tarandus platyrhynchus</name>
    <name type="common">Svalbard reindeer</name>
    <dbReference type="NCBI Taxonomy" id="3082113"/>
    <lineage>
        <taxon>Eukaryota</taxon>
        <taxon>Metazoa</taxon>
        <taxon>Chordata</taxon>
        <taxon>Craniata</taxon>
        <taxon>Vertebrata</taxon>
        <taxon>Euteleostomi</taxon>
        <taxon>Mammalia</taxon>
        <taxon>Eutheria</taxon>
        <taxon>Laurasiatheria</taxon>
        <taxon>Artiodactyla</taxon>
        <taxon>Ruminantia</taxon>
        <taxon>Pecora</taxon>
        <taxon>Cervidae</taxon>
        <taxon>Odocoileinae</taxon>
        <taxon>Rangifer</taxon>
    </lineage>
</organism>
<evidence type="ECO:0000256" key="1">
    <source>
        <dbReference type="SAM" id="MobiDB-lite"/>
    </source>
</evidence>
<proteinExistence type="predicted"/>
<feature type="region of interest" description="Disordered" evidence="1">
    <location>
        <begin position="14"/>
        <end position="37"/>
    </location>
</feature>
<protein>
    <submittedName>
        <fullName evidence="2">Uncharacterized protein</fullName>
    </submittedName>
</protein>
<dbReference type="Proteomes" id="UP001176941">
    <property type="component" value="Chromosome 33"/>
</dbReference>